<dbReference type="KEGG" id="soe:110795043"/>
<dbReference type="GO" id="GO:1903425">
    <property type="term" value="F:fluoride transmembrane transporter activity"/>
    <property type="evidence" value="ECO:0000318"/>
    <property type="project" value="GO_Central"/>
</dbReference>
<feature type="transmembrane region" description="Helical" evidence="10">
    <location>
        <begin position="393"/>
        <end position="412"/>
    </location>
</feature>
<organism evidence="11 12">
    <name type="scientific">Spinacia oleracea</name>
    <name type="common">Spinach</name>
    <dbReference type="NCBI Taxonomy" id="3562"/>
    <lineage>
        <taxon>Eukaryota</taxon>
        <taxon>Viridiplantae</taxon>
        <taxon>Streptophyta</taxon>
        <taxon>Embryophyta</taxon>
        <taxon>Tracheophyta</taxon>
        <taxon>Spermatophyta</taxon>
        <taxon>Magnoliopsida</taxon>
        <taxon>eudicotyledons</taxon>
        <taxon>Gunneridae</taxon>
        <taxon>Pentapetalae</taxon>
        <taxon>Caryophyllales</taxon>
        <taxon>Chenopodiaceae</taxon>
        <taxon>Chenopodioideae</taxon>
        <taxon>Anserineae</taxon>
        <taxon>Spinacia</taxon>
    </lineage>
</organism>
<feature type="transmembrane region" description="Helical" evidence="10">
    <location>
        <begin position="496"/>
        <end position="517"/>
    </location>
</feature>
<evidence type="ECO:0000256" key="6">
    <source>
        <dbReference type="ARBA" id="ARBA00023136"/>
    </source>
</evidence>
<evidence type="ECO:0000313" key="13">
    <source>
        <dbReference type="RefSeq" id="XP_021855711.1"/>
    </source>
</evidence>
<evidence type="ECO:0000256" key="4">
    <source>
        <dbReference type="ARBA" id="ARBA00022692"/>
    </source>
</evidence>
<evidence type="ECO:0000256" key="2">
    <source>
        <dbReference type="ARBA" id="ARBA00004651"/>
    </source>
</evidence>
<dbReference type="RefSeq" id="XP_056693919.1">
    <property type="nucleotide sequence ID" value="XM_056837941.1"/>
</dbReference>
<evidence type="ECO:0000256" key="10">
    <source>
        <dbReference type="SAM" id="Phobius"/>
    </source>
</evidence>
<reference evidence="12 13" key="2">
    <citation type="submission" date="2025-04" db="UniProtKB">
        <authorList>
            <consortium name="RefSeq"/>
        </authorList>
    </citation>
    <scope>IDENTIFICATION</scope>
    <source>
        <tissue evidence="14">Leaf</tissue>
    </source>
</reference>
<evidence type="ECO:0000256" key="3">
    <source>
        <dbReference type="ARBA" id="ARBA00022475"/>
    </source>
</evidence>
<evidence type="ECO:0000313" key="14">
    <source>
        <dbReference type="RefSeq" id="XP_056693919.1"/>
    </source>
</evidence>
<dbReference type="GO" id="GO:1903424">
    <property type="term" value="P:fluoride transmembrane transport"/>
    <property type="evidence" value="ECO:0000318"/>
    <property type="project" value="GO_Central"/>
</dbReference>
<proteinExistence type="inferred from homology"/>
<evidence type="ECO:0000256" key="5">
    <source>
        <dbReference type="ARBA" id="ARBA00022989"/>
    </source>
</evidence>
<keyword evidence="3" id="KW-1003">Cell membrane</keyword>
<feature type="transmembrane region" description="Helical" evidence="10">
    <location>
        <begin position="462"/>
        <end position="484"/>
    </location>
</feature>
<keyword evidence="6 10" id="KW-0472">Membrane</keyword>
<dbReference type="AlphaFoldDB" id="A0A9R0IWT1"/>
<evidence type="ECO:0000256" key="1">
    <source>
        <dbReference type="ARBA" id="ARBA00002598"/>
    </source>
</evidence>
<evidence type="ECO:0000256" key="8">
    <source>
        <dbReference type="ARBA" id="ARBA00035585"/>
    </source>
</evidence>
<feature type="transmembrane region" description="Helical" evidence="10">
    <location>
        <begin position="361"/>
        <end position="381"/>
    </location>
</feature>
<feature type="transmembrane region" description="Helical" evidence="10">
    <location>
        <begin position="247"/>
        <end position="265"/>
    </location>
</feature>
<evidence type="ECO:0000313" key="12">
    <source>
        <dbReference type="RefSeq" id="XP_021855709.1"/>
    </source>
</evidence>
<name>A0A9R0IWT1_SPIOL</name>
<feature type="transmembrane region" description="Helical" evidence="10">
    <location>
        <begin position="206"/>
        <end position="227"/>
    </location>
</feature>
<dbReference type="PANTHER" id="PTHR28259">
    <property type="entry name" value="FLUORIDE EXPORT PROTEIN 1-RELATED"/>
    <property type="match status" value="1"/>
</dbReference>
<feature type="transmembrane region" description="Helical" evidence="10">
    <location>
        <begin position="307"/>
        <end position="340"/>
    </location>
</feature>
<feature type="region of interest" description="Disordered" evidence="9">
    <location>
        <begin position="1"/>
        <end position="36"/>
    </location>
</feature>
<keyword evidence="5 10" id="KW-1133">Transmembrane helix</keyword>
<evidence type="ECO:0000256" key="9">
    <source>
        <dbReference type="SAM" id="MobiDB-lite"/>
    </source>
</evidence>
<dbReference type="OrthoDB" id="409792at2759"/>
<comment type="catalytic activity">
    <reaction evidence="8">
        <text>fluoride(in) = fluoride(out)</text>
        <dbReference type="Rhea" id="RHEA:76159"/>
        <dbReference type="ChEBI" id="CHEBI:17051"/>
    </reaction>
    <physiologicalReaction direction="left-to-right" evidence="8">
        <dbReference type="Rhea" id="RHEA:76160"/>
    </physiologicalReaction>
</comment>
<dbReference type="InterPro" id="IPR003691">
    <property type="entry name" value="FluC"/>
</dbReference>
<accession>A0A9R0IWT1</accession>
<sequence length="525" mass="56808">MAASVSEHIEAHHGTPESQATHTNSDSSSVGAGFHSHLNEDAETDNAYPVQLGDQLSCNIPFSVDNVAENGASLSHLMRDQSIAQASSSGASLRRLFSLSGTSRPHLDEDLENEIVSLAGDIGDRVVSRRGSQRESVQSSSMEQGVVFPIAEELLDSYGFWSHNHFPNTISPVSPLVSEIVTPPSTSALLNKKQEEKKELPASFEYSAYLIHLAVFGILGVLTRFLLQKLFGSSVIGLTSDQSILYLDLPSNMVGSFLMGWFGVVFKGRISCISDHLAVGLSTGYLGSLTTFSGWNQKMLDLSVNGHWVFAVLGFVVGLFLAAYSIIIGIDTAKGFSWLLGRTRKSSGFSNLRVNSFKSHLIVLSVLMLVWGGLWTTSGILEKKEFKNGGSSAQLWLGCLVSPIGVWMRWWLARFNGCGLGKGGRWKWIPFGTLAANVSAACVMAALATVKKAVNTKDCDTVASGVQFGLMGCLSTVSTFMAEYNAMRESSHPWRAYTYALITILISFGLGTLIYSVPVWALGYN</sequence>
<dbReference type="GeneID" id="110795043"/>
<dbReference type="RefSeq" id="XP_021855711.1">
    <property type="nucleotide sequence ID" value="XM_022000019.1"/>
</dbReference>
<dbReference type="Pfam" id="PF02537">
    <property type="entry name" value="CRCB"/>
    <property type="match status" value="2"/>
</dbReference>
<evidence type="ECO:0000256" key="7">
    <source>
        <dbReference type="ARBA" id="ARBA00035120"/>
    </source>
</evidence>
<dbReference type="RefSeq" id="XP_021855709.1">
    <property type="nucleotide sequence ID" value="XM_022000017.1"/>
</dbReference>
<keyword evidence="4 10" id="KW-0812">Transmembrane</keyword>
<dbReference type="PANTHER" id="PTHR28259:SF1">
    <property type="entry name" value="FLUORIDE EXPORT PROTEIN 1-RELATED"/>
    <property type="match status" value="1"/>
</dbReference>
<evidence type="ECO:0000313" key="11">
    <source>
        <dbReference type="Proteomes" id="UP000813463"/>
    </source>
</evidence>
<reference evidence="11" key="1">
    <citation type="journal article" date="2021" name="Nat. Commun.">
        <title>Genomic analyses provide insights into spinach domestication and the genetic basis of agronomic traits.</title>
        <authorList>
            <person name="Cai X."/>
            <person name="Sun X."/>
            <person name="Xu C."/>
            <person name="Sun H."/>
            <person name="Wang X."/>
            <person name="Ge C."/>
            <person name="Zhang Z."/>
            <person name="Wang Q."/>
            <person name="Fei Z."/>
            <person name="Jiao C."/>
            <person name="Wang Q."/>
        </authorList>
    </citation>
    <scope>NUCLEOTIDE SEQUENCE [LARGE SCALE GENOMIC DNA]</scope>
    <source>
        <strain evidence="11">cv. Varoflay</strain>
    </source>
</reference>
<dbReference type="GO" id="GO:0005886">
    <property type="term" value="C:plasma membrane"/>
    <property type="evidence" value="ECO:0000318"/>
    <property type="project" value="GO_Central"/>
</dbReference>
<keyword evidence="11" id="KW-1185">Reference proteome</keyword>
<comment type="function">
    <text evidence="1">Fluoride channel required for the rapid expulsion of cytoplasmic fluoride.</text>
</comment>
<protein>
    <submittedName>
        <fullName evidence="12 13">Uncharacterized protein LOC110795043</fullName>
    </submittedName>
</protein>
<feature type="transmembrane region" description="Helical" evidence="10">
    <location>
        <begin position="428"/>
        <end position="450"/>
    </location>
</feature>
<dbReference type="Proteomes" id="UP000813463">
    <property type="component" value="Chromosome 2"/>
</dbReference>
<gene>
    <name evidence="12 13 14" type="primary">LOC110795043</name>
</gene>
<comment type="similarity">
    <text evidence="7">Belongs to the fluoride channel Fluc/FEX (TC 1.A.43) family.</text>
</comment>
<comment type="subcellular location">
    <subcellularLocation>
        <location evidence="2">Cell membrane</location>
        <topology evidence="2">Multi-pass membrane protein</topology>
    </subcellularLocation>
</comment>
<feature type="compositionally biased region" description="Polar residues" evidence="9">
    <location>
        <begin position="16"/>
        <end position="30"/>
    </location>
</feature>